<dbReference type="AlphaFoldDB" id="A0A521BEM4"/>
<dbReference type="OrthoDB" id="1376511at2"/>
<gene>
    <name evidence="1" type="ORF">SAMN06265220_101935</name>
</gene>
<dbReference type="EMBL" id="FXTQ01000001">
    <property type="protein sequence ID" value="SMO45558.1"/>
    <property type="molecule type" value="Genomic_DNA"/>
</dbReference>
<dbReference type="Proteomes" id="UP000319267">
    <property type="component" value="Unassembled WGS sequence"/>
</dbReference>
<organism evidence="1 2">
    <name type="scientific">Flavobacterium nitrogenifigens</name>
    <dbReference type="NCBI Taxonomy" id="1617283"/>
    <lineage>
        <taxon>Bacteria</taxon>
        <taxon>Pseudomonadati</taxon>
        <taxon>Bacteroidota</taxon>
        <taxon>Flavobacteriia</taxon>
        <taxon>Flavobacteriales</taxon>
        <taxon>Flavobacteriaceae</taxon>
        <taxon>Flavobacterium</taxon>
    </lineage>
</organism>
<evidence type="ECO:0000313" key="2">
    <source>
        <dbReference type="Proteomes" id="UP000319267"/>
    </source>
</evidence>
<sequence length="164" mass="19771">MAKKIKRGDIFKVIENGEVRYFQYFYTDPNYLGGDLIWIFNLNKETQDFNEILNSGYSFYFYTKIVAGIKMKKWEFLTNIEIEEKMNFYPSFRWRDIETGLWYKLQYDKKLLLGMTLNDEELKIPVVSFQFPVGAIEFIVEGADFFTKYTVESDTKYFEINKRF</sequence>
<reference evidence="1 2" key="1">
    <citation type="submission" date="2017-05" db="EMBL/GenBank/DDBJ databases">
        <authorList>
            <person name="Varghese N."/>
            <person name="Submissions S."/>
        </authorList>
    </citation>
    <scope>NUCLEOTIDE SEQUENCE [LARGE SCALE GENOMIC DNA]</scope>
    <source>
        <strain evidence="1 2">DSM 29982</strain>
    </source>
</reference>
<protein>
    <recommendedName>
        <fullName evidence="3">Immunity protein 26</fullName>
    </recommendedName>
</protein>
<accession>A0A521BEM4</accession>
<name>A0A521BEM4_9FLAO</name>
<proteinExistence type="predicted"/>
<dbReference type="RefSeq" id="WP_111376428.1">
    <property type="nucleotide sequence ID" value="NZ_CP043612.1"/>
</dbReference>
<evidence type="ECO:0008006" key="3">
    <source>
        <dbReference type="Google" id="ProtNLM"/>
    </source>
</evidence>
<keyword evidence="2" id="KW-1185">Reference proteome</keyword>
<evidence type="ECO:0000313" key="1">
    <source>
        <dbReference type="EMBL" id="SMO45558.1"/>
    </source>
</evidence>